<name>A0A8S1Q4L1_PARPR</name>
<dbReference type="SMART" id="SM00100">
    <property type="entry name" value="cNMP"/>
    <property type="match status" value="1"/>
</dbReference>
<feature type="transmembrane region" description="Helical" evidence="6">
    <location>
        <begin position="358"/>
        <end position="378"/>
    </location>
</feature>
<feature type="transmembrane region" description="Helical" evidence="6">
    <location>
        <begin position="326"/>
        <end position="346"/>
    </location>
</feature>
<dbReference type="PANTHER" id="PTHR10217:SF435">
    <property type="entry name" value="POTASSIUM VOLTAGE-GATED CHANNEL PROTEIN EAG"/>
    <property type="match status" value="1"/>
</dbReference>
<evidence type="ECO:0000256" key="3">
    <source>
        <dbReference type="ARBA" id="ARBA00022989"/>
    </source>
</evidence>
<feature type="transmembrane region" description="Helical" evidence="6">
    <location>
        <begin position="227"/>
        <end position="247"/>
    </location>
</feature>
<keyword evidence="5" id="KW-0175">Coiled coil</keyword>
<keyword evidence="3 6" id="KW-1133">Transmembrane helix</keyword>
<evidence type="ECO:0000313" key="8">
    <source>
        <dbReference type="EMBL" id="CAD8109630.1"/>
    </source>
</evidence>
<dbReference type="PROSITE" id="PS50042">
    <property type="entry name" value="CNMP_BINDING_3"/>
    <property type="match status" value="1"/>
</dbReference>
<dbReference type="Proteomes" id="UP000688137">
    <property type="component" value="Unassembled WGS sequence"/>
</dbReference>
<dbReference type="OMA" id="KLANAIW"/>
<sequence length="798" mass="95142">MNKPRFLLQFAIREAKHQEDKRIELEAMNNVEKEIQQFENSEQIDKIISVWKLKPLKIIQKIAIFITKMKHYSPIYRFKILNKNIFYLIRDRTSSFQYYLYSRLLEKKPTRFGQMKYEGKLANAIWWRTWSFLKSNQTVLLPADKFLFVWDVILMFVTIMNILYVPLQLSFDLSKEEIGNAYLLFSTLPSCIFLVELVLNFFKGYYVRGILHTSKRDIFWHYVKGEFIIDLTVVLPFILSWFGYSFANYLMLIRMTKVRRTMVVIEEISNFKEKTAVIYSLFCLIYSLLLISHFCACLFHYFAILEVDNGYSHTWLHQQGIYEADAYVKYFTSLYWVTITSMTVGYGDIVPVTTPEKILVTFLTFLVVGTFGYALGMIQSIFYKLAEQQNLNNAKLRLVSNHIKQRGLNTQLQFRVRKYIEYYLQFKQEEELDLDELMGQLNPKLKQEVQIAMYYSYLKNSKLLGSNLSDEILKKLCQCVHERTYAPEEFIIKKDDHPDKLYIVLSGRIKSVLLDRTIKRYVSGKLVCEREFFFQDYMQFDMVAQTFVQVAYINQTDFLNILQKDTRQYEKYRLILDRTQFGDNNNQIICEACSSHHQFKHCPLVFFRKNKNKVISIYNSSINHERQMHIRQRKKRRFNCQLIKERALDQILDLNKSLAVVDSKLLIRLGIQRNEEDEASYPDQTIVQHSQQASLNQNDQRYVIKNRIMRQVSHRSLLMPSGNNVQDNQEDNQAQIFNAETNIDKVEEYDYYYPHYNISKVTKLINNYNIYSRVLEKIRGHKNRFAQYIARQIMYKIL</sequence>
<feature type="coiled-coil region" evidence="5">
    <location>
        <begin position="8"/>
        <end position="41"/>
    </location>
</feature>
<keyword evidence="9" id="KW-1185">Reference proteome</keyword>
<evidence type="ECO:0000256" key="2">
    <source>
        <dbReference type="ARBA" id="ARBA00022692"/>
    </source>
</evidence>
<dbReference type="AlphaFoldDB" id="A0A8S1Q4L1"/>
<comment type="subcellular location">
    <subcellularLocation>
        <location evidence="1">Membrane</location>
        <topology evidence="1">Multi-pass membrane protein</topology>
    </subcellularLocation>
</comment>
<dbReference type="InterPro" id="IPR000595">
    <property type="entry name" value="cNMP-bd_dom"/>
</dbReference>
<dbReference type="Pfam" id="PF00027">
    <property type="entry name" value="cNMP_binding"/>
    <property type="match status" value="1"/>
</dbReference>
<dbReference type="GO" id="GO:0042391">
    <property type="term" value="P:regulation of membrane potential"/>
    <property type="evidence" value="ECO:0007669"/>
    <property type="project" value="TreeGrafter"/>
</dbReference>
<keyword evidence="4 6" id="KW-0472">Membrane</keyword>
<feature type="domain" description="Cyclic nucleotide-binding" evidence="7">
    <location>
        <begin position="464"/>
        <end position="562"/>
    </location>
</feature>
<evidence type="ECO:0000313" key="9">
    <source>
        <dbReference type="Proteomes" id="UP000688137"/>
    </source>
</evidence>
<dbReference type="GO" id="GO:0005249">
    <property type="term" value="F:voltage-gated potassium channel activity"/>
    <property type="evidence" value="ECO:0007669"/>
    <property type="project" value="TreeGrafter"/>
</dbReference>
<reference evidence="8" key="1">
    <citation type="submission" date="2021-01" db="EMBL/GenBank/DDBJ databases">
        <authorList>
            <consortium name="Genoscope - CEA"/>
            <person name="William W."/>
        </authorList>
    </citation>
    <scope>NUCLEOTIDE SEQUENCE</scope>
</reference>
<dbReference type="InterPro" id="IPR050818">
    <property type="entry name" value="KCNH_animal-type"/>
</dbReference>
<evidence type="ECO:0000256" key="5">
    <source>
        <dbReference type="SAM" id="Coils"/>
    </source>
</evidence>
<dbReference type="PANTHER" id="PTHR10217">
    <property type="entry name" value="VOLTAGE AND LIGAND GATED POTASSIUM CHANNEL"/>
    <property type="match status" value="1"/>
</dbReference>
<feature type="transmembrane region" description="Helical" evidence="6">
    <location>
        <begin position="146"/>
        <end position="169"/>
    </location>
</feature>
<feature type="transmembrane region" description="Helical" evidence="6">
    <location>
        <begin position="277"/>
        <end position="305"/>
    </location>
</feature>
<gene>
    <name evidence="8" type="ORF">PPRIM_AZ9-3.1.T1410083</name>
</gene>
<dbReference type="CDD" id="cd00038">
    <property type="entry name" value="CAP_ED"/>
    <property type="match status" value="1"/>
</dbReference>
<dbReference type="InterPro" id="IPR005821">
    <property type="entry name" value="Ion_trans_dom"/>
</dbReference>
<evidence type="ECO:0000259" key="7">
    <source>
        <dbReference type="PROSITE" id="PS50042"/>
    </source>
</evidence>
<dbReference type="GO" id="GO:0005886">
    <property type="term" value="C:plasma membrane"/>
    <property type="evidence" value="ECO:0007669"/>
    <property type="project" value="TreeGrafter"/>
</dbReference>
<keyword evidence="2 6" id="KW-0812">Transmembrane</keyword>
<accession>A0A8S1Q4L1</accession>
<protein>
    <recommendedName>
        <fullName evidence="7">Cyclic nucleotide-binding domain-containing protein</fullName>
    </recommendedName>
</protein>
<dbReference type="Pfam" id="PF00520">
    <property type="entry name" value="Ion_trans"/>
    <property type="match status" value="1"/>
</dbReference>
<proteinExistence type="predicted"/>
<evidence type="ECO:0000256" key="1">
    <source>
        <dbReference type="ARBA" id="ARBA00004141"/>
    </source>
</evidence>
<feature type="transmembrane region" description="Helical" evidence="6">
    <location>
        <begin position="181"/>
        <end position="206"/>
    </location>
</feature>
<organism evidence="8 9">
    <name type="scientific">Paramecium primaurelia</name>
    <dbReference type="NCBI Taxonomy" id="5886"/>
    <lineage>
        <taxon>Eukaryota</taxon>
        <taxon>Sar</taxon>
        <taxon>Alveolata</taxon>
        <taxon>Ciliophora</taxon>
        <taxon>Intramacronucleata</taxon>
        <taxon>Oligohymenophorea</taxon>
        <taxon>Peniculida</taxon>
        <taxon>Parameciidae</taxon>
        <taxon>Paramecium</taxon>
    </lineage>
</organism>
<comment type="caution">
    <text evidence="8">The sequence shown here is derived from an EMBL/GenBank/DDBJ whole genome shotgun (WGS) entry which is preliminary data.</text>
</comment>
<dbReference type="EMBL" id="CAJJDM010000145">
    <property type="protein sequence ID" value="CAD8109630.1"/>
    <property type="molecule type" value="Genomic_DNA"/>
</dbReference>
<evidence type="ECO:0000256" key="4">
    <source>
        <dbReference type="ARBA" id="ARBA00023136"/>
    </source>
</evidence>
<evidence type="ECO:0000256" key="6">
    <source>
        <dbReference type="SAM" id="Phobius"/>
    </source>
</evidence>